<feature type="transmembrane region" description="Helical" evidence="5">
    <location>
        <begin position="185"/>
        <end position="207"/>
    </location>
</feature>
<dbReference type="CDD" id="cd10431">
    <property type="entry name" value="GHITM"/>
    <property type="match status" value="1"/>
</dbReference>
<proteinExistence type="predicted"/>
<evidence type="ECO:0000256" key="5">
    <source>
        <dbReference type="SAM" id="Phobius"/>
    </source>
</evidence>
<dbReference type="Proteomes" id="UP000887578">
    <property type="component" value="Unplaced"/>
</dbReference>
<feature type="transmembrane region" description="Helical" evidence="5">
    <location>
        <begin position="213"/>
        <end position="231"/>
    </location>
</feature>
<dbReference type="InterPro" id="IPR035871">
    <property type="entry name" value="GHITM"/>
</dbReference>
<comment type="subcellular location">
    <subcellularLocation>
        <location evidence="1">Membrane</location>
        <topology evidence="1">Multi-pass membrane protein</topology>
    </subcellularLocation>
</comment>
<feature type="transmembrane region" description="Helical" evidence="5">
    <location>
        <begin position="124"/>
        <end position="142"/>
    </location>
</feature>
<dbReference type="Pfam" id="PF01027">
    <property type="entry name" value="Bax1-I"/>
    <property type="match status" value="1"/>
</dbReference>
<dbReference type="PANTHER" id="PTHR23291:SF112">
    <property type="entry name" value="GROWTH HORMONE-INDUCIBLE TRANSMEMBRANE PROTEIN"/>
    <property type="match status" value="1"/>
</dbReference>
<keyword evidence="6" id="KW-1185">Reference proteome</keyword>
<feature type="transmembrane region" description="Helical" evidence="5">
    <location>
        <begin position="266"/>
        <end position="288"/>
    </location>
</feature>
<dbReference type="GO" id="GO:0005743">
    <property type="term" value="C:mitochondrial inner membrane"/>
    <property type="evidence" value="ECO:0007669"/>
    <property type="project" value="TreeGrafter"/>
</dbReference>
<feature type="transmembrane region" description="Helical" evidence="5">
    <location>
        <begin position="74"/>
        <end position="97"/>
    </location>
</feature>
<keyword evidence="3 5" id="KW-1133">Transmembrane helix</keyword>
<evidence type="ECO:0000313" key="7">
    <source>
        <dbReference type="WBParaSite" id="PDA_v2.g29664.t1"/>
    </source>
</evidence>
<evidence type="ECO:0000256" key="4">
    <source>
        <dbReference type="ARBA" id="ARBA00023136"/>
    </source>
</evidence>
<organism evidence="6 7">
    <name type="scientific">Panagrolaimus davidi</name>
    <dbReference type="NCBI Taxonomy" id="227884"/>
    <lineage>
        <taxon>Eukaryota</taxon>
        <taxon>Metazoa</taxon>
        <taxon>Ecdysozoa</taxon>
        <taxon>Nematoda</taxon>
        <taxon>Chromadorea</taxon>
        <taxon>Rhabditida</taxon>
        <taxon>Tylenchina</taxon>
        <taxon>Panagrolaimomorpha</taxon>
        <taxon>Panagrolaimoidea</taxon>
        <taxon>Panagrolaimidae</taxon>
        <taxon>Panagrolaimus</taxon>
    </lineage>
</organism>
<feature type="transmembrane region" description="Helical" evidence="5">
    <location>
        <begin position="148"/>
        <end position="173"/>
    </location>
</feature>
<reference evidence="7" key="1">
    <citation type="submission" date="2022-11" db="UniProtKB">
        <authorList>
            <consortium name="WormBaseParasite"/>
        </authorList>
    </citation>
    <scope>IDENTIFICATION</scope>
</reference>
<keyword evidence="2 5" id="KW-0812">Transmembrane</keyword>
<evidence type="ECO:0000256" key="1">
    <source>
        <dbReference type="ARBA" id="ARBA00004141"/>
    </source>
</evidence>
<dbReference type="AlphaFoldDB" id="A0A914QJ85"/>
<evidence type="ECO:0000256" key="3">
    <source>
        <dbReference type="ARBA" id="ARBA00022989"/>
    </source>
</evidence>
<accession>A0A914QJ85</accession>
<evidence type="ECO:0000256" key="2">
    <source>
        <dbReference type="ARBA" id="ARBA00022692"/>
    </source>
</evidence>
<feature type="transmembrane region" description="Helical" evidence="5">
    <location>
        <begin position="243"/>
        <end position="260"/>
    </location>
</feature>
<sequence>MSLSRLLPCSRVIFSGPILSSIRQLSTSTARSARFGGPGGTGSRFAEQFGLKGRTQTGPTLRERLLGPTTGKPFVYGTYALAGASVFGIGLLCYYGLGMSKGMSAMDRSAIWPEYVRSRLHHTYAYLAGSLALTAGAGMAAARSPTILSLMSGGGILAMIATMAVIIGTGMVVRSIPYENMVMKHGAWAVHCAAMGAVLAPLIFLGGPVMMRAAWYTAGIVGGLSATAMCAPSEKFLMMGGPLAMGLGVVFVANIGTFFLPPGSALGAGLASIVVYGGLILFSAFLLYDTQRLVKKAEMTPNSGYQTFYNEYGQPMQVASPRFDPINAQLSIYMDILNIFIRMVMILSGGNQRRK</sequence>
<dbReference type="WBParaSite" id="PDA_v2.g29664.t1">
    <property type="protein sequence ID" value="PDA_v2.g29664.t1"/>
    <property type="gene ID" value="PDA_v2.g29664"/>
</dbReference>
<evidence type="ECO:0000313" key="6">
    <source>
        <dbReference type="Proteomes" id="UP000887578"/>
    </source>
</evidence>
<dbReference type="InterPro" id="IPR006214">
    <property type="entry name" value="Bax_inhibitor_1-related"/>
</dbReference>
<keyword evidence="4 5" id="KW-0472">Membrane</keyword>
<protein>
    <submittedName>
        <fullName evidence="7">Growth hormone-inducible transmembrane protein</fullName>
    </submittedName>
</protein>
<dbReference type="PANTHER" id="PTHR23291">
    <property type="entry name" value="BAX INHIBITOR-RELATED"/>
    <property type="match status" value="1"/>
</dbReference>
<name>A0A914QJ85_9BILA</name>